<dbReference type="RefSeq" id="WP_048596018.1">
    <property type="nucleotide sequence ID" value="NZ_CVLB01000003.1"/>
</dbReference>
<dbReference type="Proteomes" id="UP000043763">
    <property type="component" value="Unassembled WGS sequence"/>
</dbReference>
<dbReference type="EMBL" id="CVLB01000003">
    <property type="protein sequence ID" value="CRF35424.1"/>
    <property type="molecule type" value="Genomic_DNA"/>
</dbReference>
<protein>
    <submittedName>
        <fullName evidence="1">Uncharacterized protein</fullName>
    </submittedName>
</protein>
<reference evidence="2" key="1">
    <citation type="submission" date="2015-04" db="EMBL/GenBank/DDBJ databases">
        <authorList>
            <person name="Mushtaq Mamoona"/>
        </authorList>
    </citation>
    <scope>NUCLEOTIDE SEQUENCE [LARGE SCALE GENOMIC DNA]</scope>
    <source>
        <strain evidence="2">AN4859/03</strain>
    </source>
</reference>
<evidence type="ECO:0000313" key="1">
    <source>
        <dbReference type="EMBL" id="CRF35424.1"/>
    </source>
</evidence>
<sequence length="68" mass="7980">MICCICGLRKKETDNALIPCKITMKVKDKKCKTRYRKVLKNICRKCLSKAFFRGIPIIIDLEEEDNEE</sequence>
<accession>A0A0G4KA84</accession>
<organism evidence="1 2">
    <name type="scientific">Brachyspira suanatina</name>
    <dbReference type="NCBI Taxonomy" id="381802"/>
    <lineage>
        <taxon>Bacteria</taxon>
        <taxon>Pseudomonadati</taxon>
        <taxon>Spirochaetota</taxon>
        <taxon>Spirochaetia</taxon>
        <taxon>Brachyspirales</taxon>
        <taxon>Brachyspiraceae</taxon>
        <taxon>Brachyspira</taxon>
    </lineage>
</organism>
<proteinExistence type="predicted"/>
<evidence type="ECO:0000313" key="2">
    <source>
        <dbReference type="Proteomes" id="UP000043763"/>
    </source>
</evidence>
<dbReference type="AlphaFoldDB" id="A0A0G4KA84"/>
<name>A0A0G4KA84_9SPIR</name>
<gene>
    <name evidence="1" type="ORF">BRSU_2645</name>
</gene>
<dbReference type="OrthoDB" id="308892at2"/>
<keyword evidence="2" id="KW-1185">Reference proteome</keyword>